<dbReference type="RefSeq" id="WP_379876469.1">
    <property type="nucleotide sequence ID" value="NZ_JBHUIP010000011.1"/>
</dbReference>
<keyword evidence="2" id="KW-1185">Reference proteome</keyword>
<proteinExistence type="predicted"/>
<name>A0ABW5DUH2_9PROT</name>
<protein>
    <submittedName>
        <fullName evidence="1">Uncharacterized protein</fullName>
    </submittedName>
</protein>
<comment type="caution">
    <text evidence="1">The sequence shown here is derived from an EMBL/GenBank/DDBJ whole genome shotgun (WGS) entry which is preliminary data.</text>
</comment>
<accession>A0ABW5DUH2</accession>
<organism evidence="1 2">
    <name type="scientific">Lacibacterium aquatile</name>
    <dbReference type="NCBI Taxonomy" id="1168082"/>
    <lineage>
        <taxon>Bacteria</taxon>
        <taxon>Pseudomonadati</taxon>
        <taxon>Pseudomonadota</taxon>
        <taxon>Alphaproteobacteria</taxon>
        <taxon>Rhodospirillales</taxon>
        <taxon>Rhodospirillaceae</taxon>
    </lineage>
</organism>
<evidence type="ECO:0000313" key="2">
    <source>
        <dbReference type="Proteomes" id="UP001597295"/>
    </source>
</evidence>
<evidence type="ECO:0000313" key="1">
    <source>
        <dbReference type="EMBL" id="MFD2263459.1"/>
    </source>
</evidence>
<dbReference type="EMBL" id="JBHUIP010000011">
    <property type="protein sequence ID" value="MFD2263459.1"/>
    <property type="molecule type" value="Genomic_DNA"/>
</dbReference>
<sequence length="174" mass="18910">MNSFESIRLRFAIPVSKPAGILSMEARLLGGQEAFQVKDFSFEMMPGTSETDRLVSAVLAAGIGARVMVERVLVDVHVVADKCNDEGVWSTVLPVIGGSEVAIAESRQSITALLKDIKFERPAALPAEPFHRVLAAYALVVTVLLQMGYITSRERECTMLDLEASLLFDGIRGV</sequence>
<dbReference type="Proteomes" id="UP001597295">
    <property type="component" value="Unassembled WGS sequence"/>
</dbReference>
<reference evidence="2" key="1">
    <citation type="journal article" date="2019" name="Int. J. Syst. Evol. Microbiol.">
        <title>The Global Catalogue of Microorganisms (GCM) 10K type strain sequencing project: providing services to taxonomists for standard genome sequencing and annotation.</title>
        <authorList>
            <consortium name="The Broad Institute Genomics Platform"/>
            <consortium name="The Broad Institute Genome Sequencing Center for Infectious Disease"/>
            <person name="Wu L."/>
            <person name="Ma J."/>
        </authorList>
    </citation>
    <scope>NUCLEOTIDE SEQUENCE [LARGE SCALE GENOMIC DNA]</scope>
    <source>
        <strain evidence="2">CGMCC 1.19062</strain>
    </source>
</reference>
<gene>
    <name evidence="1" type="ORF">ACFSM5_11215</name>
</gene>